<protein>
    <submittedName>
        <fullName evidence="1">Major capsid protein</fullName>
    </submittedName>
</protein>
<keyword evidence="2" id="KW-1185">Reference proteome</keyword>
<proteinExistence type="predicted"/>
<name>A0ABW1YBQ8_9DEIO</name>
<dbReference type="InterPro" id="IPR048813">
    <property type="entry name" value="GP7-like"/>
</dbReference>
<organism evidence="1 2">
    <name type="scientific">Deinococcus lacus</name>
    <dbReference type="NCBI Taxonomy" id="392561"/>
    <lineage>
        <taxon>Bacteria</taxon>
        <taxon>Thermotogati</taxon>
        <taxon>Deinococcota</taxon>
        <taxon>Deinococci</taxon>
        <taxon>Deinococcales</taxon>
        <taxon>Deinococcaceae</taxon>
        <taxon>Deinococcus</taxon>
    </lineage>
</organism>
<evidence type="ECO:0000313" key="1">
    <source>
        <dbReference type="EMBL" id="MFC6591682.1"/>
    </source>
</evidence>
<dbReference type="EMBL" id="JBHSWD010000001">
    <property type="protein sequence ID" value="MFC6591682.1"/>
    <property type="molecule type" value="Genomic_DNA"/>
</dbReference>
<gene>
    <name evidence="1" type="ORF">ACFP81_06430</name>
</gene>
<dbReference type="Proteomes" id="UP001596297">
    <property type="component" value="Unassembled WGS sequence"/>
</dbReference>
<reference evidence="2" key="1">
    <citation type="journal article" date="2019" name="Int. J. Syst. Evol. Microbiol.">
        <title>The Global Catalogue of Microorganisms (GCM) 10K type strain sequencing project: providing services to taxonomists for standard genome sequencing and annotation.</title>
        <authorList>
            <consortium name="The Broad Institute Genomics Platform"/>
            <consortium name="The Broad Institute Genome Sequencing Center for Infectious Disease"/>
            <person name="Wu L."/>
            <person name="Ma J."/>
        </authorList>
    </citation>
    <scope>NUCLEOTIDE SEQUENCE [LARGE SCALE GENOMIC DNA]</scope>
    <source>
        <strain evidence="2">CGMCC 1.15772</strain>
    </source>
</reference>
<dbReference type="NCBIfam" id="NF045672">
    <property type="entry name" value="MCP_gp7_epsi_15"/>
    <property type="match status" value="1"/>
</dbReference>
<accession>A0ABW1YBQ8</accession>
<dbReference type="RefSeq" id="WP_380082688.1">
    <property type="nucleotide sequence ID" value="NZ_JBHSWD010000001.1"/>
</dbReference>
<evidence type="ECO:0000313" key="2">
    <source>
        <dbReference type="Proteomes" id="UP001596297"/>
    </source>
</evidence>
<comment type="caution">
    <text evidence="1">The sequence shown here is derived from an EMBL/GenBank/DDBJ whole genome shotgun (WGS) entry which is preliminary data.</text>
</comment>
<sequence>MTKIGNEIFGRPSLEQVVERQKRSSTTRFITRTLLRASPLLQLMPFVDDVQASSRQRRISYGYTRRNVARVGQLRDYNTDYAPKFAGGETDHTAILRPIGDSFELDRVFGDADPEYVEQQVGAMAPAVASKLADLIINGDSASNALEIDGLSKMLTGTSQVKTGLTLSLGDGGTAAQLAFRKNVAQISSAVRTMTSMGLRPVVLGNADIIASLELGGDVLGYGDRTTDYFGVAQVSTIGRAALIDVGMTTVHGTTAPETPNEVPVESVEIIPTVDGVTDLYVVGFSSVNGVTGLTLNGNGTSPVNYATNPKDAGAIRRYEVELVAGVAVLDERAVIKFEDVVI</sequence>